<dbReference type="SUPFAM" id="SSF53822">
    <property type="entry name" value="Periplasmic binding protein-like I"/>
    <property type="match status" value="1"/>
</dbReference>
<evidence type="ECO:0000313" key="5">
    <source>
        <dbReference type="EMBL" id="GLK01165.1"/>
    </source>
</evidence>
<dbReference type="PROSITE" id="PS50932">
    <property type="entry name" value="HTH_LACI_2"/>
    <property type="match status" value="1"/>
</dbReference>
<dbReference type="InterPro" id="IPR001761">
    <property type="entry name" value="Peripla_BP/Lac1_sug-bd_dom"/>
</dbReference>
<evidence type="ECO:0000259" key="4">
    <source>
        <dbReference type="PROSITE" id="PS50932"/>
    </source>
</evidence>
<dbReference type="GO" id="GO:0000976">
    <property type="term" value="F:transcription cis-regulatory region binding"/>
    <property type="evidence" value="ECO:0007669"/>
    <property type="project" value="TreeGrafter"/>
</dbReference>
<evidence type="ECO:0000256" key="3">
    <source>
        <dbReference type="ARBA" id="ARBA00023163"/>
    </source>
</evidence>
<sequence>MKDVAAHAGVGLSTVSRVVAGSPGVSLEKTQAVEDAIAALGFRRNDFARTLRTGATHTIGVVVTRISDPFYATLIGAIERRAQEHQMLVLVASGTDDPDEGVRVLQRVLSRQLDGLILVAHEDADYGFLAQEQRAGAPFVFVDRPPRGVDADLVMVDNENGAAAAVAHLVAAGHQRIACIAHVSGRFTSERRQAGYRAGLRAAGLPVDPALIVEVEDDVDACATALRALFAADAPPTALFTTNSRTTTAVLQALRALGEAPALVGFDDFALANLMTPPTTTVAQDPTAIGEAAVDLLFERIAGAAGQPRRIELGTRIIPRGSGEIAPR</sequence>
<dbReference type="AlphaFoldDB" id="A0A9W6HRP5"/>
<dbReference type="Proteomes" id="UP001142325">
    <property type="component" value="Unassembled WGS sequence"/>
</dbReference>
<dbReference type="CDD" id="cd06267">
    <property type="entry name" value="PBP1_LacI_sugar_binding-like"/>
    <property type="match status" value="1"/>
</dbReference>
<organism evidence="5 6">
    <name type="scientific">Microbacterium keratanolyticum</name>
    <dbReference type="NCBI Taxonomy" id="67574"/>
    <lineage>
        <taxon>Bacteria</taxon>
        <taxon>Bacillati</taxon>
        <taxon>Actinomycetota</taxon>
        <taxon>Actinomycetes</taxon>
        <taxon>Micrococcales</taxon>
        <taxon>Microbacteriaceae</taxon>
        <taxon>Microbacterium</taxon>
    </lineage>
</organism>
<keyword evidence="2" id="KW-0238">DNA-binding</keyword>
<gene>
    <name evidence="5" type="ORF">GCM10017596_08800</name>
</gene>
<evidence type="ECO:0000313" key="6">
    <source>
        <dbReference type="Proteomes" id="UP001142325"/>
    </source>
</evidence>
<dbReference type="InterPro" id="IPR010982">
    <property type="entry name" value="Lambda_DNA-bd_dom_sf"/>
</dbReference>
<dbReference type="Pfam" id="PF00356">
    <property type="entry name" value="LacI"/>
    <property type="match status" value="1"/>
</dbReference>
<dbReference type="EMBL" id="BSET01000001">
    <property type="protein sequence ID" value="GLK01165.1"/>
    <property type="molecule type" value="Genomic_DNA"/>
</dbReference>
<reference evidence="5" key="1">
    <citation type="journal article" date="2014" name="Int. J. Syst. Evol. Microbiol.">
        <title>Complete genome sequence of Corynebacterium casei LMG S-19264T (=DSM 44701T), isolated from a smear-ripened cheese.</title>
        <authorList>
            <consortium name="US DOE Joint Genome Institute (JGI-PGF)"/>
            <person name="Walter F."/>
            <person name="Albersmeier A."/>
            <person name="Kalinowski J."/>
            <person name="Ruckert C."/>
        </authorList>
    </citation>
    <scope>NUCLEOTIDE SEQUENCE</scope>
    <source>
        <strain evidence="5">VKM Ac-1958</strain>
    </source>
</reference>
<dbReference type="CDD" id="cd01392">
    <property type="entry name" value="HTH_LacI"/>
    <property type="match status" value="1"/>
</dbReference>
<protein>
    <submittedName>
        <fullName evidence="5">LacI family transcriptional regulator</fullName>
    </submittedName>
</protein>
<dbReference type="Pfam" id="PF00532">
    <property type="entry name" value="Peripla_BP_1"/>
    <property type="match status" value="1"/>
</dbReference>
<proteinExistence type="predicted"/>
<keyword evidence="6" id="KW-1185">Reference proteome</keyword>
<comment type="caution">
    <text evidence="5">The sequence shown here is derived from an EMBL/GenBank/DDBJ whole genome shotgun (WGS) entry which is preliminary data.</text>
</comment>
<reference evidence="5" key="2">
    <citation type="submission" date="2023-01" db="EMBL/GenBank/DDBJ databases">
        <authorList>
            <person name="Sun Q."/>
            <person name="Evtushenko L."/>
        </authorList>
    </citation>
    <scope>NUCLEOTIDE SEQUENCE</scope>
    <source>
        <strain evidence="5">VKM Ac-1958</strain>
    </source>
</reference>
<dbReference type="SMART" id="SM00354">
    <property type="entry name" value="HTH_LACI"/>
    <property type="match status" value="1"/>
</dbReference>
<evidence type="ECO:0000256" key="2">
    <source>
        <dbReference type="ARBA" id="ARBA00023125"/>
    </source>
</evidence>
<dbReference type="PANTHER" id="PTHR30146">
    <property type="entry name" value="LACI-RELATED TRANSCRIPTIONAL REPRESSOR"/>
    <property type="match status" value="1"/>
</dbReference>
<evidence type="ECO:0000256" key="1">
    <source>
        <dbReference type="ARBA" id="ARBA00023015"/>
    </source>
</evidence>
<keyword evidence="1" id="KW-0805">Transcription regulation</keyword>
<name>A0A9W6HRP5_9MICO</name>
<dbReference type="Gene3D" id="3.40.50.2300">
    <property type="match status" value="2"/>
</dbReference>
<feature type="domain" description="HTH lacI-type" evidence="4">
    <location>
        <begin position="1"/>
        <end position="53"/>
    </location>
</feature>
<dbReference type="GO" id="GO:0003700">
    <property type="term" value="F:DNA-binding transcription factor activity"/>
    <property type="evidence" value="ECO:0007669"/>
    <property type="project" value="TreeGrafter"/>
</dbReference>
<dbReference type="Gene3D" id="1.10.260.40">
    <property type="entry name" value="lambda repressor-like DNA-binding domains"/>
    <property type="match status" value="1"/>
</dbReference>
<dbReference type="PANTHER" id="PTHR30146:SF109">
    <property type="entry name" value="HTH-TYPE TRANSCRIPTIONAL REGULATOR GALS"/>
    <property type="match status" value="1"/>
</dbReference>
<accession>A0A9W6HRP5</accession>
<dbReference type="InterPro" id="IPR000843">
    <property type="entry name" value="HTH_LacI"/>
</dbReference>
<dbReference type="SUPFAM" id="SSF47413">
    <property type="entry name" value="lambda repressor-like DNA-binding domains"/>
    <property type="match status" value="1"/>
</dbReference>
<keyword evidence="3" id="KW-0804">Transcription</keyword>
<dbReference type="InterPro" id="IPR028082">
    <property type="entry name" value="Peripla_BP_I"/>
</dbReference>